<proteinExistence type="predicted"/>
<dbReference type="SMART" id="SM00226">
    <property type="entry name" value="LMWPc"/>
    <property type="match status" value="1"/>
</dbReference>
<evidence type="ECO:0000313" key="4">
    <source>
        <dbReference type="EMBL" id="MBB0244662.1"/>
    </source>
</evidence>
<accession>A0A7W3Y1U5</accession>
<evidence type="ECO:0000256" key="1">
    <source>
        <dbReference type="ARBA" id="ARBA00013064"/>
    </source>
</evidence>
<dbReference type="InterPro" id="IPR036196">
    <property type="entry name" value="Ptyr_pPase_sf"/>
</dbReference>
<feature type="domain" description="Phosphotyrosine protein phosphatase I" evidence="3">
    <location>
        <begin position="1"/>
        <end position="143"/>
    </location>
</feature>
<comment type="caution">
    <text evidence="4">The sequence shown here is derived from an EMBL/GenBank/DDBJ whole genome shotgun (WGS) entry which is preliminary data.</text>
</comment>
<dbReference type="PANTHER" id="PTHR11717">
    <property type="entry name" value="LOW MOLECULAR WEIGHT PROTEIN TYROSINE PHOSPHATASE"/>
    <property type="match status" value="1"/>
</dbReference>
<dbReference type="SUPFAM" id="SSF52788">
    <property type="entry name" value="Phosphotyrosine protein phosphatases I"/>
    <property type="match status" value="1"/>
</dbReference>
<dbReference type="EC" id="3.1.3.48" evidence="1"/>
<evidence type="ECO:0000259" key="3">
    <source>
        <dbReference type="SMART" id="SM00226"/>
    </source>
</evidence>
<dbReference type="InterPro" id="IPR023485">
    <property type="entry name" value="Ptyr_pPase"/>
</dbReference>
<dbReference type="AlphaFoldDB" id="A0A7W3Y1U5"/>
<feature type="region of interest" description="Disordered" evidence="2">
    <location>
        <begin position="82"/>
        <end position="119"/>
    </location>
</feature>
<dbReference type="Gene3D" id="3.40.50.2300">
    <property type="match status" value="1"/>
</dbReference>
<dbReference type="EMBL" id="VKHT01000286">
    <property type="protein sequence ID" value="MBB0244662.1"/>
    <property type="molecule type" value="Genomic_DNA"/>
</dbReference>
<dbReference type="InterPro" id="IPR050438">
    <property type="entry name" value="LMW_PTPase"/>
</dbReference>
<protein>
    <recommendedName>
        <fullName evidence="1">protein-tyrosine-phosphatase</fullName>
        <ecNumber evidence="1">3.1.3.48</ecNumber>
    </recommendedName>
</protein>
<name>A0A7W3Y1U5_9ACTN</name>
<dbReference type="CDD" id="cd16343">
    <property type="entry name" value="LMWPTP"/>
    <property type="match status" value="1"/>
</dbReference>
<dbReference type="Pfam" id="PF01451">
    <property type="entry name" value="LMWPc"/>
    <property type="match status" value="1"/>
</dbReference>
<evidence type="ECO:0000313" key="5">
    <source>
        <dbReference type="Proteomes" id="UP000538929"/>
    </source>
</evidence>
<evidence type="ECO:0000256" key="2">
    <source>
        <dbReference type="SAM" id="MobiDB-lite"/>
    </source>
</evidence>
<keyword evidence="5" id="KW-1185">Reference proteome</keyword>
<sequence length="158" mass="16946">MAAAVLRRRLAEDGPADRVVVESAGTDGWHAGDPADTRAVATLLASGYDAGHAARRFEAEEFPHHDLVIALDTGHLRRLRALAPASDGTDPGPTDRIRLLRSFDPSPEAERSPDVPDPYWGDAEAFEECLEMIEAAMPGLLATIRELIADRAGTPGRA</sequence>
<organism evidence="4 5">
    <name type="scientific">Streptomyces alkaliphilus</name>
    <dbReference type="NCBI Taxonomy" id="1472722"/>
    <lineage>
        <taxon>Bacteria</taxon>
        <taxon>Bacillati</taxon>
        <taxon>Actinomycetota</taxon>
        <taxon>Actinomycetes</taxon>
        <taxon>Kitasatosporales</taxon>
        <taxon>Streptomycetaceae</taxon>
        <taxon>Streptomyces</taxon>
    </lineage>
</organism>
<gene>
    <name evidence="4" type="ORF">FNQ90_11235</name>
</gene>
<reference evidence="5" key="1">
    <citation type="submission" date="2019-10" db="EMBL/GenBank/DDBJ databases">
        <title>Streptomyces sp. nov., a novel actinobacterium isolated from alkaline environment.</title>
        <authorList>
            <person name="Golinska P."/>
        </authorList>
    </citation>
    <scope>NUCLEOTIDE SEQUENCE [LARGE SCALE GENOMIC DNA]</scope>
    <source>
        <strain evidence="5">DSM 42118</strain>
    </source>
</reference>
<dbReference type="Proteomes" id="UP000538929">
    <property type="component" value="Unassembled WGS sequence"/>
</dbReference>
<dbReference type="GO" id="GO:0004725">
    <property type="term" value="F:protein tyrosine phosphatase activity"/>
    <property type="evidence" value="ECO:0007669"/>
    <property type="project" value="UniProtKB-EC"/>
</dbReference>
<dbReference type="PANTHER" id="PTHR11717:SF7">
    <property type="entry name" value="LOW MOLECULAR WEIGHT PHOSPHOTYROSINE PROTEIN PHOSPHATASE"/>
    <property type="match status" value="1"/>
</dbReference>